<proteinExistence type="predicted"/>
<evidence type="ECO:0008006" key="3">
    <source>
        <dbReference type="Google" id="ProtNLM"/>
    </source>
</evidence>
<dbReference type="AlphaFoldDB" id="X1V1Q2"/>
<feature type="non-terminal residue" evidence="2">
    <location>
        <position position="1"/>
    </location>
</feature>
<protein>
    <recommendedName>
        <fullName evidence="3">ZU5 domain-containing protein</fullName>
    </recommendedName>
</protein>
<name>X1V1Q2_9ZZZZ</name>
<accession>X1V1Q2</accession>
<sequence>PKTDLFGIEGRFLISGEGEILKTIEATSEDGMLTITIPKGTIALEEDGKRLKGLEAVVDESPPDPPEDAHIIGLAYDFRPDGATFDPEITFTWSYDPDALPEDVAEEDLVLAYYDEDAGKWVELDCVVDTKNNIITASVPHFTCFAIIGAVTPPPAPVPPPPTGLLNPLGRLGRKEASRSK</sequence>
<comment type="caution">
    <text evidence="2">The sequence shown here is derived from an EMBL/GenBank/DDBJ whole genome shotgun (WGS) entry which is preliminary data.</text>
</comment>
<gene>
    <name evidence="2" type="ORF">S12H4_55891</name>
</gene>
<dbReference type="EMBL" id="BARW01035906">
    <property type="protein sequence ID" value="GAJ23619.1"/>
    <property type="molecule type" value="Genomic_DNA"/>
</dbReference>
<evidence type="ECO:0000313" key="2">
    <source>
        <dbReference type="EMBL" id="GAJ23619.1"/>
    </source>
</evidence>
<organism evidence="2">
    <name type="scientific">marine sediment metagenome</name>
    <dbReference type="NCBI Taxonomy" id="412755"/>
    <lineage>
        <taxon>unclassified sequences</taxon>
        <taxon>metagenomes</taxon>
        <taxon>ecological metagenomes</taxon>
    </lineage>
</organism>
<feature type="region of interest" description="Disordered" evidence="1">
    <location>
        <begin position="156"/>
        <end position="181"/>
    </location>
</feature>
<evidence type="ECO:0000256" key="1">
    <source>
        <dbReference type="SAM" id="MobiDB-lite"/>
    </source>
</evidence>
<reference evidence="2" key="1">
    <citation type="journal article" date="2014" name="Front. Microbiol.">
        <title>High frequency of phylogenetically diverse reductive dehalogenase-homologous genes in deep subseafloor sedimentary metagenomes.</title>
        <authorList>
            <person name="Kawai M."/>
            <person name="Futagami T."/>
            <person name="Toyoda A."/>
            <person name="Takaki Y."/>
            <person name="Nishi S."/>
            <person name="Hori S."/>
            <person name="Arai W."/>
            <person name="Tsubouchi T."/>
            <person name="Morono Y."/>
            <person name="Uchiyama I."/>
            <person name="Ito T."/>
            <person name="Fujiyama A."/>
            <person name="Inagaki F."/>
            <person name="Takami H."/>
        </authorList>
    </citation>
    <scope>NUCLEOTIDE SEQUENCE</scope>
    <source>
        <strain evidence="2">Expedition CK06-06</strain>
    </source>
</reference>